<dbReference type="InterPro" id="IPR003593">
    <property type="entry name" value="AAA+_ATPase"/>
</dbReference>
<keyword evidence="3" id="KW-0547">Nucleotide-binding</keyword>
<dbReference type="InterPro" id="IPR050166">
    <property type="entry name" value="ABC_transporter_ATP-bind"/>
</dbReference>
<protein>
    <submittedName>
        <fullName evidence="6">Nitrate ABC transporter ATP-binding protein</fullName>
    </submittedName>
</protein>
<accession>A0A916W4T2</accession>
<evidence type="ECO:0000256" key="1">
    <source>
        <dbReference type="ARBA" id="ARBA00005417"/>
    </source>
</evidence>
<evidence type="ECO:0000313" key="7">
    <source>
        <dbReference type="Proteomes" id="UP000636264"/>
    </source>
</evidence>
<dbReference type="InterPro" id="IPR017871">
    <property type="entry name" value="ABC_transporter-like_CS"/>
</dbReference>
<dbReference type="EMBL" id="BMIF01000005">
    <property type="protein sequence ID" value="GGA65568.1"/>
    <property type="molecule type" value="Genomic_DNA"/>
</dbReference>
<dbReference type="AlphaFoldDB" id="A0A916W4T2"/>
<evidence type="ECO:0000313" key="6">
    <source>
        <dbReference type="EMBL" id="GGA65568.1"/>
    </source>
</evidence>
<dbReference type="Gene3D" id="3.40.50.300">
    <property type="entry name" value="P-loop containing nucleotide triphosphate hydrolases"/>
    <property type="match status" value="1"/>
</dbReference>
<dbReference type="Proteomes" id="UP000636264">
    <property type="component" value="Unassembled WGS sequence"/>
</dbReference>
<dbReference type="GO" id="GO:0016887">
    <property type="term" value="F:ATP hydrolysis activity"/>
    <property type="evidence" value="ECO:0007669"/>
    <property type="project" value="InterPro"/>
</dbReference>
<evidence type="ECO:0000256" key="4">
    <source>
        <dbReference type="ARBA" id="ARBA00022840"/>
    </source>
</evidence>
<reference evidence="6" key="1">
    <citation type="journal article" date="2014" name="Int. J. Syst. Evol. Microbiol.">
        <title>Complete genome sequence of Corynebacterium casei LMG S-19264T (=DSM 44701T), isolated from a smear-ripened cheese.</title>
        <authorList>
            <consortium name="US DOE Joint Genome Institute (JGI-PGF)"/>
            <person name="Walter F."/>
            <person name="Albersmeier A."/>
            <person name="Kalinowski J."/>
            <person name="Ruckert C."/>
        </authorList>
    </citation>
    <scope>NUCLEOTIDE SEQUENCE</scope>
    <source>
        <strain evidence="6">CGMCC 1.15320</strain>
    </source>
</reference>
<dbReference type="PANTHER" id="PTHR42788">
    <property type="entry name" value="TAURINE IMPORT ATP-BINDING PROTEIN-RELATED"/>
    <property type="match status" value="1"/>
</dbReference>
<comment type="similarity">
    <text evidence="1">Belongs to the ABC transporter superfamily.</text>
</comment>
<sequence>MIVHSDEISRDVSVPAEAAPAIEVRDLVKAFYDVSGDRITLAAANVNFTVKRGEFVCIVGPSGCGKTTVLRILAGLEQPFSGEFRLHTSAQPAMVFQEASVLPWLTVAQNVAFPLKLKGVAAKEQRARVAELLELTGLTDFADARPHQLSGGMKQRVSVARALVDDRDILLMDEPFGALDEQTRLVLQQELLRIWERTGKTVVFITHSVDEALTLADRVLVMSPRPGTIVADLPVPFERPRDVVEMRRDKRFWDLTYEVWRLLAVSPEH</sequence>
<name>A0A916W4T2_9HYPH</name>
<comment type="caution">
    <text evidence="6">The sequence shown here is derived from an EMBL/GenBank/DDBJ whole genome shotgun (WGS) entry which is preliminary data.</text>
</comment>
<dbReference type="PANTHER" id="PTHR42788:SF13">
    <property type="entry name" value="ALIPHATIC SULFONATES IMPORT ATP-BINDING PROTEIN SSUB"/>
    <property type="match status" value="1"/>
</dbReference>
<dbReference type="InterPro" id="IPR003439">
    <property type="entry name" value="ABC_transporter-like_ATP-bd"/>
</dbReference>
<proteinExistence type="inferred from homology"/>
<dbReference type="SUPFAM" id="SSF52540">
    <property type="entry name" value="P-loop containing nucleoside triphosphate hydrolases"/>
    <property type="match status" value="1"/>
</dbReference>
<gene>
    <name evidence="6" type="ORF">GCM10011385_19270</name>
</gene>
<evidence type="ECO:0000256" key="3">
    <source>
        <dbReference type="ARBA" id="ARBA00022741"/>
    </source>
</evidence>
<keyword evidence="2" id="KW-0813">Transport</keyword>
<dbReference type="Pfam" id="PF00005">
    <property type="entry name" value="ABC_tran"/>
    <property type="match status" value="1"/>
</dbReference>
<dbReference type="RefSeq" id="WP_188720848.1">
    <property type="nucleotide sequence ID" value="NZ_BMIF01000005.1"/>
</dbReference>
<evidence type="ECO:0000256" key="2">
    <source>
        <dbReference type="ARBA" id="ARBA00022448"/>
    </source>
</evidence>
<keyword evidence="4 6" id="KW-0067">ATP-binding</keyword>
<reference evidence="6" key="2">
    <citation type="submission" date="2020-09" db="EMBL/GenBank/DDBJ databases">
        <authorList>
            <person name="Sun Q."/>
            <person name="Zhou Y."/>
        </authorList>
    </citation>
    <scope>NUCLEOTIDE SEQUENCE</scope>
    <source>
        <strain evidence="6">CGMCC 1.15320</strain>
    </source>
</reference>
<evidence type="ECO:0000259" key="5">
    <source>
        <dbReference type="PROSITE" id="PS50893"/>
    </source>
</evidence>
<organism evidence="6 7">
    <name type="scientific">Nitratireductor aestuarii</name>
    <dbReference type="NCBI Taxonomy" id="1735103"/>
    <lineage>
        <taxon>Bacteria</taxon>
        <taxon>Pseudomonadati</taxon>
        <taxon>Pseudomonadota</taxon>
        <taxon>Alphaproteobacteria</taxon>
        <taxon>Hyphomicrobiales</taxon>
        <taxon>Phyllobacteriaceae</taxon>
        <taxon>Nitratireductor</taxon>
    </lineage>
</organism>
<dbReference type="GO" id="GO:0005524">
    <property type="term" value="F:ATP binding"/>
    <property type="evidence" value="ECO:0007669"/>
    <property type="project" value="UniProtKB-KW"/>
</dbReference>
<dbReference type="InterPro" id="IPR027417">
    <property type="entry name" value="P-loop_NTPase"/>
</dbReference>
<keyword evidence="7" id="KW-1185">Reference proteome</keyword>
<dbReference type="SMART" id="SM00382">
    <property type="entry name" value="AAA"/>
    <property type="match status" value="1"/>
</dbReference>
<dbReference type="PROSITE" id="PS50893">
    <property type="entry name" value="ABC_TRANSPORTER_2"/>
    <property type="match status" value="1"/>
</dbReference>
<dbReference type="CDD" id="cd03293">
    <property type="entry name" value="ABC_NrtD_SsuB_transporters"/>
    <property type="match status" value="1"/>
</dbReference>
<feature type="domain" description="ABC transporter" evidence="5">
    <location>
        <begin position="22"/>
        <end position="249"/>
    </location>
</feature>
<dbReference type="PROSITE" id="PS00211">
    <property type="entry name" value="ABC_TRANSPORTER_1"/>
    <property type="match status" value="1"/>
</dbReference>